<sequence length="161" mass="15847">MKRTALLAMALTFASTAAADQVGFFLVGAQYQQDNGLRFGVGLPVVGFFGSGGGLALSGDVSYLIPTGAANTGLDAYYGFGLGASFVLATGSGASVGGLSLSPNVLAGLNFNTGTAFTPFVEGSVGPTISFASASGGGSTSSGLGFGFGFGVRLGVNYRLN</sequence>
<name>A0A318S2S3_9DEIO</name>
<keyword evidence="1" id="KW-0732">Signal</keyword>
<protein>
    <recommendedName>
        <fullName evidence="4">Outer membrane protein with beta-barrel domain</fullName>
    </recommendedName>
</protein>
<gene>
    <name evidence="2" type="ORF">DES52_11556</name>
</gene>
<proteinExistence type="predicted"/>
<evidence type="ECO:0000313" key="3">
    <source>
        <dbReference type="Proteomes" id="UP000248326"/>
    </source>
</evidence>
<dbReference type="RefSeq" id="WP_146237340.1">
    <property type="nucleotide sequence ID" value="NZ_QJSX01000015.1"/>
</dbReference>
<dbReference type="AlphaFoldDB" id="A0A318S2S3"/>
<accession>A0A318S2S3</accession>
<reference evidence="2 3" key="1">
    <citation type="submission" date="2018-06" db="EMBL/GenBank/DDBJ databases">
        <title>Genomic Encyclopedia of Type Strains, Phase IV (KMG-IV): sequencing the most valuable type-strain genomes for metagenomic binning, comparative biology and taxonomic classification.</title>
        <authorList>
            <person name="Goeker M."/>
        </authorList>
    </citation>
    <scope>NUCLEOTIDE SEQUENCE [LARGE SCALE GENOMIC DNA]</scope>
    <source>
        <strain evidence="2 3">DSM 18048</strain>
    </source>
</reference>
<organism evidence="2 3">
    <name type="scientific">Deinococcus yavapaiensis KR-236</name>
    <dbReference type="NCBI Taxonomy" id="694435"/>
    <lineage>
        <taxon>Bacteria</taxon>
        <taxon>Thermotogati</taxon>
        <taxon>Deinococcota</taxon>
        <taxon>Deinococci</taxon>
        <taxon>Deinococcales</taxon>
        <taxon>Deinococcaceae</taxon>
        <taxon>Deinococcus</taxon>
    </lineage>
</organism>
<evidence type="ECO:0000313" key="2">
    <source>
        <dbReference type="EMBL" id="PYE51124.1"/>
    </source>
</evidence>
<feature type="signal peptide" evidence="1">
    <location>
        <begin position="1"/>
        <end position="19"/>
    </location>
</feature>
<evidence type="ECO:0008006" key="4">
    <source>
        <dbReference type="Google" id="ProtNLM"/>
    </source>
</evidence>
<keyword evidence="3" id="KW-1185">Reference proteome</keyword>
<dbReference type="EMBL" id="QJSX01000015">
    <property type="protein sequence ID" value="PYE51124.1"/>
    <property type="molecule type" value="Genomic_DNA"/>
</dbReference>
<evidence type="ECO:0000256" key="1">
    <source>
        <dbReference type="SAM" id="SignalP"/>
    </source>
</evidence>
<feature type="chain" id="PRO_5016245220" description="Outer membrane protein with beta-barrel domain" evidence="1">
    <location>
        <begin position="20"/>
        <end position="161"/>
    </location>
</feature>
<comment type="caution">
    <text evidence="2">The sequence shown here is derived from an EMBL/GenBank/DDBJ whole genome shotgun (WGS) entry which is preliminary data.</text>
</comment>
<dbReference type="Proteomes" id="UP000248326">
    <property type="component" value="Unassembled WGS sequence"/>
</dbReference>